<evidence type="ECO:0000313" key="2">
    <source>
        <dbReference type="Proteomes" id="UP000318017"/>
    </source>
</evidence>
<protein>
    <submittedName>
        <fullName evidence="1">Uncharacterized protein</fullName>
    </submittedName>
</protein>
<name>A0A518G699_9BACT</name>
<reference evidence="1 2" key="1">
    <citation type="submission" date="2019-02" db="EMBL/GenBank/DDBJ databases">
        <title>Deep-cultivation of Planctomycetes and their phenomic and genomic characterization uncovers novel biology.</title>
        <authorList>
            <person name="Wiegand S."/>
            <person name="Jogler M."/>
            <person name="Boedeker C."/>
            <person name="Pinto D."/>
            <person name="Vollmers J."/>
            <person name="Rivas-Marin E."/>
            <person name="Kohn T."/>
            <person name="Peeters S.H."/>
            <person name="Heuer A."/>
            <person name="Rast P."/>
            <person name="Oberbeckmann S."/>
            <person name="Bunk B."/>
            <person name="Jeske O."/>
            <person name="Meyerdierks A."/>
            <person name="Storesund J.E."/>
            <person name="Kallscheuer N."/>
            <person name="Luecker S."/>
            <person name="Lage O.M."/>
            <person name="Pohl T."/>
            <person name="Merkel B.J."/>
            <person name="Hornburger P."/>
            <person name="Mueller R.-W."/>
            <person name="Bruemmer F."/>
            <person name="Labrenz M."/>
            <person name="Spormann A.M."/>
            <person name="Op den Camp H."/>
            <person name="Overmann J."/>
            <person name="Amann R."/>
            <person name="Jetten M.S.M."/>
            <person name="Mascher T."/>
            <person name="Medema M.H."/>
            <person name="Devos D.P."/>
            <person name="Kaster A.-K."/>
            <person name="Ovreas L."/>
            <person name="Rohde M."/>
            <person name="Galperin M.Y."/>
            <person name="Jogler C."/>
        </authorList>
    </citation>
    <scope>NUCLEOTIDE SEQUENCE [LARGE SCALE GENOMIC DNA]</scope>
    <source>
        <strain evidence="1 2">Q31a</strain>
    </source>
</reference>
<dbReference type="KEGG" id="ahel:Q31a_24120"/>
<gene>
    <name evidence="1" type="ORF">Q31a_24120</name>
</gene>
<organism evidence="1 2">
    <name type="scientific">Aureliella helgolandensis</name>
    <dbReference type="NCBI Taxonomy" id="2527968"/>
    <lineage>
        <taxon>Bacteria</taxon>
        <taxon>Pseudomonadati</taxon>
        <taxon>Planctomycetota</taxon>
        <taxon>Planctomycetia</taxon>
        <taxon>Pirellulales</taxon>
        <taxon>Pirellulaceae</taxon>
        <taxon>Aureliella</taxon>
    </lineage>
</organism>
<dbReference type="Proteomes" id="UP000318017">
    <property type="component" value="Chromosome"/>
</dbReference>
<dbReference type="AlphaFoldDB" id="A0A518G699"/>
<dbReference type="EMBL" id="CP036298">
    <property type="protein sequence ID" value="QDV24099.1"/>
    <property type="molecule type" value="Genomic_DNA"/>
</dbReference>
<sequence>MGSRCCSQWRKLLCLWPLSGNWGRLNLTLLGKEGEREQVHRRGSSTGGVGIHGYPLCAQLQTSHRRQFCLASAPPMLPQIAEQWAVVGAS</sequence>
<proteinExistence type="predicted"/>
<keyword evidence="2" id="KW-1185">Reference proteome</keyword>
<evidence type="ECO:0000313" key="1">
    <source>
        <dbReference type="EMBL" id="QDV24099.1"/>
    </source>
</evidence>
<accession>A0A518G699</accession>